<dbReference type="InterPro" id="IPR006179">
    <property type="entry name" value="5_nucleotidase/apyrase"/>
</dbReference>
<comment type="catalytic activity">
    <reaction evidence="2">
        <text>a nucleoside 2',3'-cyclic phosphate + H2O = a nucleoside 3'-phosphate + H(+)</text>
        <dbReference type="Rhea" id="RHEA:19621"/>
        <dbReference type="ChEBI" id="CHEBI:15377"/>
        <dbReference type="ChEBI" id="CHEBI:15378"/>
        <dbReference type="ChEBI" id="CHEBI:66949"/>
        <dbReference type="ChEBI" id="CHEBI:66954"/>
        <dbReference type="EC" id="3.1.4.16"/>
    </reaction>
</comment>
<evidence type="ECO:0000259" key="14">
    <source>
        <dbReference type="Pfam" id="PF02872"/>
    </source>
</evidence>
<dbReference type="InterPro" id="IPR004843">
    <property type="entry name" value="Calcineurin-like_PHP"/>
</dbReference>
<evidence type="ECO:0000256" key="5">
    <source>
        <dbReference type="ARBA" id="ARBA00006654"/>
    </source>
</evidence>
<dbReference type="PANTHER" id="PTHR11575">
    <property type="entry name" value="5'-NUCLEOTIDASE-RELATED"/>
    <property type="match status" value="1"/>
</dbReference>
<evidence type="ECO:0000256" key="10">
    <source>
        <dbReference type="ARBA" id="ARBA00023268"/>
    </source>
</evidence>
<evidence type="ECO:0000313" key="15">
    <source>
        <dbReference type="EMBL" id="TMR32568.1"/>
    </source>
</evidence>
<dbReference type="GO" id="GO:0008254">
    <property type="term" value="F:3'-nucleotidase activity"/>
    <property type="evidence" value="ECO:0007669"/>
    <property type="project" value="UniProtKB-EC"/>
</dbReference>
<feature type="domain" description="5'-Nucleotidase C-terminal" evidence="14">
    <location>
        <begin position="409"/>
        <end position="587"/>
    </location>
</feature>
<dbReference type="GO" id="GO:0030288">
    <property type="term" value="C:outer membrane-bounded periplasmic space"/>
    <property type="evidence" value="ECO:0007669"/>
    <property type="project" value="TreeGrafter"/>
</dbReference>
<dbReference type="CDD" id="cd07410">
    <property type="entry name" value="MPP_CpdB_N"/>
    <property type="match status" value="1"/>
</dbReference>
<dbReference type="PROSITE" id="PS51318">
    <property type="entry name" value="TAT"/>
    <property type="match status" value="1"/>
</dbReference>
<feature type="region of interest" description="Disordered" evidence="12">
    <location>
        <begin position="52"/>
        <end position="77"/>
    </location>
</feature>
<dbReference type="GO" id="GO:0008663">
    <property type="term" value="F:2',3'-cyclic-nucleotide 2'-phosphodiesterase activity"/>
    <property type="evidence" value="ECO:0007669"/>
    <property type="project" value="UniProtKB-EC"/>
</dbReference>
<comment type="subcellular location">
    <subcellularLocation>
        <location evidence="4">Cell envelope</location>
    </subcellularLocation>
</comment>
<sequence length="635" mass="68498">MENPQPRWCSCRVPDDANPDHGHGHDTARGVTRRQVLGGLTAASALTLAGWPGTASASDTTSDTGTASAATESTRHGKSVTITVMGTSDIHSHAVNWDYYKDAEYSDRDGNVVGLARVSSLVNEIRAARGRERTLLFDAGDTIQGTPLGFYYATVEPITETGRTHPIADQMNAIGYDAVALGNHEFNYGIPFLDAWIRQMDAPVLAANAVRAGTRRPAYRPYMIKKMHVRGYPPIRVGLLGLTNPGIAIWDKANVSGKLDFLDLVETAHRWVPVIRAQGADVVIVSAHSGDSGTSSYGDALPVENASALVAEQVPGIDAILFGHAHLEIPERFVTNTTTGETVVMSEPKCWGERLSVFDLTLRHERGRWKVTGKSATAVNTNTVLEDPALVTLVKKQHDAVVAYVNKEVATSTEEMSAAESCWKDTAILDYVHLVQTAKVKDALAGSEHASLPVVSIAAPFSRAATFPAGKVTIRDIAGLYIYDNTLMASVLTGAQIKDYLEYSAQYFKQVAANAPVEPASWTNANNRPDYNYDQFSGVTYDLDIAKPEGSRITGLSYDGTAVTPDQRFVVAVNNYRQSGGGGFPHITGAEVVYNAQVAIREAIVEYASAAAGTIDPATFHTENWRLTRDGTPVF</sequence>
<evidence type="ECO:0000256" key="12">
    <source>
        <dbReference type="SAM" id="MobiDB-lite"/>
    </source>
</evidence>
<keyword evidence="10" id="KW-0511">Multifunctional enzyme</keyword>
<evidence type="ECO:0000256" key="9">
    <source>
        <dbReference type="ARBA" id="ARBA00022801"/>
    </source>
</evidence>
<dbReference type="SUPFAM" id="SSF56300">
    <property type="entry name" value="Metallo-dependent phosphatases"/>
    <property type="match status" value="1"/>
</dbReference>
<evidence type="ECO:0000256" key="7">
    <source>
        <dbReference type="ARBA" id="ARBA00022729"/>
    </source>
</evidence>
<evidence type="ECO:0000256" key="4">
    <source>
        <dbReference type="ARBA" id="ARBA00004196"/>
    </source>
</evidence>
<dbReference type="InterPro" id="IPR036907">
    <property type="entry name" value="5'-Nucleotdase_C_sf"/>
</dbReference>
<proteinExistence type="inferred from homology"/>
<dbReference type="Pfam" id="PF02872">
    <property type="entry name" value="5_nucleotid_C"/>
    <property type="match status" value="1"/>
</dbReference>
<gene>
    <name evidence="15" type="ORF">ETD96_29290</name>
</gene>
<keyword evidence="8 11" id="KW-0547">Nucleotide-binding</keyword>
<reference evidence="15 16" key="1">
    <citation type="submission" date="2019-05" db="EMBL/GenBank/DDBJ databases">
        <title>Draft genome sequence of Actinomadura geliboluensis A8036.</title>
        <authorList>
            <person name="Saricaoglu S."/>
            <person name="Isik K."/>
        </authorList>
    </citation>
    <scope>NUCLEOTIDE SEQUENCE [LARGE SCALE GENOMIC DNA]</scope>
    <source>
        <strain evidence="15 16">A8036</strain>
    </source>
</reference>
<dbReference type="GO" id="GO:0000166">
    <property type="term" value="F:nucleotide binding"/>
    <property type="evidence" value="ECO:0007669"/>
    <property type="project" value="UniProtKB-KW"/>
</dbReference>
<evidence type="ECO:0000259" key="13">
    <source>
        <dbReference type="Pfam" id="PF00149"/>
    </source>
</evidence>
<dbReference type="AlphaFoldDB" id="A0A5S4GHX1"/>
<feature type="domain" description="Calcineurin-like phosphoesterase" evidence="13">
    <location>
        <begin position="83"/>
        <end position="326"/>
    </location>
</feature>
<feature type="compositionally biased region" description="Low complexity" evidence="12">
    <location>
        <begin position="52"/>
        <end position="72"/>
    </location>
</feature>
<dbReference type="Pfam" id="PF00149">
    <property type="entry name" value="Metallophos"/>
    <property type="match status" value="1"/>
</dbReference>
<dbReference type="PANTHER" id="PTHR11575:SF6">
    <property type="entry name" value="2',3'-CYCLIC-NUCLEOTIDE 2'-PHOSPHODIESTERASE_3'-NUCLEOTIDASE"/>
    <property type="match status" value="1"/>
</dbReference>
<evidence type="ECO:0000313" key="16">
    <source>
        <dbReference type="Proteomes" id="UP000305238"/>
    </source>
</evidence>
<feature type="compositionally biased region" description="Basic and acidic residues" evidence="12">
    <location>
        <begin position="13"/>
        <end position="28"/>
    </location>
</feature>
<dbReference type="GO" id="GO:0046872">
    <property type="term" value="F:metal ion binding"/>
    <property type="evidence" value="ECO:0007669"/>
    <property type="project" value="UniProtKB-KW"/>
</dbReference>
<evidence type="ECO:0000256" key="8">
    <source>
        <dbReference type="ARBA" id="ARBA00022741"/>
    </source>
</evidence>
<dbReference type="GO" id="GO:0009166">
    <property type="term" value="P:nucleotide catabolic process"/>
    <property type="evidence" value="ECO:0007669"/>
    <property type="project" value="InterPro"/>
</dbReference>
<dbReference type="InterPro" id="IPR041827">
    <property type="entry name" value="CpdB_N"/>
</dbReference>
<dbReference type="Gene3D" id="3.90.780.10">
    <property type="entry name" value="5'-Nucleotidase, C-terminal domain"/>
    <property type="match status" value="1"/>
</dbReference>
<comment type="similarity">
    <text evidence="5 11">Belongs to the 5'-nucleotidase family.</text>
</comment>
<dbReference type="PROSITE" id="PS00786">
    <property type="entry name" value="5_NUCLEOTIDASE_2"/>
    <property type="match status" value="1"/>
</dbReference>
<keyword evidence="7" id="KW-0732">Signal</keyword>
<keyword evidence="6" id="KW-0479">Metal-binding</keyword>
<dbReference type="InterPro" id="IPR029052">
    <property type="entry name" value="Metallo-depent_PP-like"/>
</dbReference>
<dbReference type="PRINTS" id="PR01607">
    <property type="entry name" value="APYRASEFAMLY"/>
</dbReference>
<evidence type="ECO:0000256" key="11">
    <source>
        <dbReference type="RuleBase" id="RU362119"/>
    </source>
</evidence>
<dbReference type="InterPro" id="IPR006311">
    <property type="entry name" value="TAT_signal"/>
</dbReference>
<protein>
    <submittedName>
        <fullName evidence="15">Bifunctional metallophosphatase/5'-nucleotidase</fullName>
    </submittedName>
</protein>
<dbReference type="InterPro" id="IPR008334">
    <property type="entry name" value="5'-Nucleotdase_C"/>
</dbReference>
<comment type="catalytic activity">
    <reaction evidence="1">
        <text>a ribonucleoside 3'-phosphate + H2O = a ribonucleoside + phosphate</text>
        <dbReference type="Rhea" id="RHEA:10144"/>
        <dbReference type="ChEBI" id="CHEBI:13197"/>
        <dbReference type="ChEBI" id="CHEBI:15377"/>
        <dbReference type="ChEBI" id="CHEBI:18254"/>
        <dbReference type="ChEBI" id="CHEBI:43474"/>
        <dbReference type="EC" id="3.1.3.6"/>
    </reaction>
</comment>
<comment type="cofactor">
    <cofactor evidence="3">
        <name>a divalent metal cation</name>
        <dbReference type="ChEBI" id="CHEBI:60240"/>
    </cofactor>
</comment>
<dbReference type="RefSeq" id="WP_138639726.1">
    <property type="nucleotide sequence ID" value="NZ_VCKZ01000262.1"/>
</dbReference>
<accession>A0A5S4GHX1</accession>
<evidence type="ECO:0000256" key="3">
    <source>
        <dbReference type="ARBA" id="ARBA00001968"/>
    </source>
</evidence>
<dbReference type="InterPro" id="IPR006146">
    <property type="entry name" value="5'-Nucleotdase_CS"/>
</dbReference>
<keyword evidence="16" id="KW-1185">Reference proteome</keyword>
<dbReference type="OrthoDB" id="1016457at2"/>
<name>A0A5S4GHX1_9ACTN</name>
<evidence type="ECO:0000256" key="2">
    <source>
        <dbReference type="ARBA" id="ARBA00001730"/>
    </source>
</evidence>
<dbReference type="SUPFAM" id="SSF55816">
    <property type="entry name" value="5'-nucleotidase (syn. UDP-sugar hydrolase), C-terminal domain"/>
    <property type="match status" value="1"/>
</dbReference>
<dbReference type="Gene3D" id="3.60.21.10">
    <property type="match status" value="1"/>
</dbReference>
<keyword evidence="9 11" id="KW-0378">Hydrolase</keyword>
<comment type="caution">
    <text evidence="15">The sequence shown here is derived from an EMBL/GenBank/DDBJ whole genome shotgun (WGS) entry which is preliminary data.</text>
</comment>
<feature type="region of interest" description="Disordered" evidence="12">
    <location>
        <begin position="1"/>
        <end position="30"/>
    </location>
</feature>
<evidence type="ECO:0000256" key="6">
    <source>
        <dbReference type="ARBA" id="ARBA00022723"/>
    </source>
</evidence>
<dbReference type="EMBL" id="VCKZ01000262">
    <property type="protein sequence ID" value="TMR32568.1"/>
    <property type="molecule type" value="Genomic_DNA"/>
</dbReference>
<organism evidence="15 16">
    <name type="scientific">Actinomadura geliboluensis</name>
    <dbReference type="NCBI Taxonomy" id="882440"/>
    <lineage>
        <taxon>Bacteria</taxon>
        <taxon>Bacillati</taxon>
        <taxon>Actinomycetota</taxon>
        <taxon>Actinomycetes</taxon>
        <taxon>Streptosporangiales</taxon>
        <taxon>Thermomonosporaceae</taxon>
        <taxon>Actinomadura</taxon>
    </lineage>
</organism>
<evidence type="ECO:0000256" key="1">
    <source>
        <dbReference type="ARBA" id="ARBA00000527"/>
    </source>
</evidence>
<dbReference type="Proteomes" id="UP000305238">
    <property type="component" value="Unassembled WGS sequence"/>
</dbReference>